<sequence length="189" mass="21965">MGSNVVNLTDREYMQLLQERILENYANEMNKRIATREAEEMERVKNLVLIGRIPLDEAPPEMVDHPVRLIEMHCRRLIAERRAKIKVHKGFIPKHLYVDDTPDPPSGLSIEEGHVFRSKNERLCHPPACVLNIPDKEDVKRGYMFTEENYAKLNLEGSLIQELRKSQTVEEMYQLADRIMGITTPEAEQ</sequence>
<dbReference type="EMBL" id="GEZM01051727">
    <property type="protein sequence ID" value="JAV74732.1"/>
    <property type="molecule type" value="Transcribed_RNA"/>
</dbReference>
<dbReference type="AlphaFoldDB" id="A0A1Y1LM63"/>
<protein>
    <submittedName>
        <fullName evidence="1">Uncharacterized protein</fullName>
    </submittedName>
</protein>
<name>A0A1Y1LM63_PHOPY</name>
<proteinExistence type="predicted"/>
<evidence type="ECO:0000313" key="1">
    <source>
        <dbReference type="EMBL" id="JAV74732.1"/>
    </source>
</evidence>
<reference evidence="1" key="1">
    <citation type="journal article" date="2016" name="Sci. Rep.">
        <title>Molecular characterization of firefly nuptial gifts: a multi-omics approach sheds light on postcopulatory sexual selection.</title>
        <authorList>
            <person name="Al-Wathiqui N."/>
            <person name="Fallon T.R."/>
            <person name="South A."/>
            <person name="Weng J.K."/>
            <person name="Lewis S.M."/>
        </authorList>
    </citation>
    <scope>NUCLEOTIDE SEQUENCE</scope>
</reference>
<organism evidence="1">
    <name type="scientific">Photinus pyralis</name>
    <name type="common">Common eastern firefly</name>
    <name type="synonym">Lampyris pyralis</name>
    <dbReference type="NCBI Taxonomy" id="7054"/>
    <lineage>
        <taxon>Eukaryota</taxon>
        <taxon>Metazoa</taxon>
        <taxon>Ecdysozoa</taxon>
        <taxon>Arthropoda</taxon>
        <taxon>Hexapoda</taxon>
        <taxon>Insecta</taxon>
        <taxon>Pterygota</taxon>
        <taxon>Neoptera</taxon>
        <taxon>Endopterygota</taxon>
        <taxon>Coleoptera</taxon>
        <taxon>Polyphaga</taxon>
        <taxon>Elateriformia</taxon>
        <taxon>Elateroidea</taxon>
        <taxon>Lampyridae</taxon>
        <taxon>Lampyrinae</taxon>
        <taxon>Photinus</taxon>
    </lineage>
</organism>
<accession>A0A1Y1LM63</accession>